<dbReference type="Proteomes" id="UP000808146">
    <property type="component" value="Unassembled WGS sequence"/>
</dbReference>
<accession>A0A9D7LMH4</accession>
<dbReference type="Pfam" id="PF10335">
    <property type="entry name" value="DUF294_C"/>
    <property type="match status" value="1"/>
</dbReference>
<dbReference type="EMBL" id="JADKBR010000006">
    <property type="protein sequence ID" value="MBK8890326.1"/>
    <property type="molecule type" value="Genomic_DNA"/>
</dbReference>
<proteinExistence type="predicted"/>
<comment type="caution">
    <text evidence="2">The sequence shown here is derived from an EMBL/GenBank/DDBJ whole genome shotgun (WGS) entry which is preliminary data.</text>
</comment>
<feature type="domain" description="DUF294" evidence="1">
    <location>
        <begin position="13"/>
        <end position="116"/>
    </location>
</feature>
<evidence type="ECO:0000313" key="3">
    <source>
        <dbReference type="Proteomes" id="UP000808146"/>
    </source>
</evidence>
<reference evidence="2" key="1">
    <citation type="submission" date="2020-10" db="EMBL/GenBank/DDBJ databases">
        <title>Connecting structure to function with the recovery of over 1000 high-quality activated sludge metagenome-assembled genomes encoding full-length rRNA genes using long-read sequencing.</title>
        <authorList>
            <person name="Singleton C.M."/>
            <person name="Petriglieri F."/>
            <person name="Kristensen J.M."/>
            <person name="Kirkegaard R.H."/>
            <person name="Michaelsen T.Y."/>
            <person name="Andersen M.H."/>
            <person name="Karst S.M."/>
            <person name="Dueholm M.S."/>
            <person name="Nielsen P.H."/>
            <person name="Albertsen M."/>
        </authorList>
    </citation>
    <scope>NUCLEOTIDE SEQUENCE</scope>
    <source>
        <strain evidence="2">OdNE_18-Q3-R46-58_BAT3C.305</strain>
    </source>
</reference>
<gene>
    <name evidence="2" type="ORF">IPN75_07915</name>
</gene>
<evidence type="ECO:0000313" key="2">
    <source>
        <dbReference type="EMBL" id="MBK8890326.1"/>
    </source>
</evidence>
<dbReference type="InterPro" id="IPR018821">
    <property type="entry name" value="DUF294_put_nucleoTrafse_sb-bd"/>
</dbReference>
<dbReference type="AlphaFoldDB" id="A0A9D7LMH4"/>
<name>A0A9D7LMH4_9RHOO</name>
<organism evidence="2 3">
    <name type="scientific">Candidatus Dechloromonas phosphorivorans</name>
    <dbReference type="NCBI Taxonomy" id="2899244"/>
    <lineage>
        <taxon>Bacteria</taxon>
        <taxon>Pseudomonadati</taxon>
        <taxon>Pseudomonadota</taxon>
        <taxon>Betaproteobacteria</taxon>
        <taxon>Rhodocyclales</taxon>
        <taxon>Azonexaceae</taxon>
        <taxon>Dechloromonas</taxon>
    </lineage>
</organism>
<sequence length="118" mass="12721">MQDEAIRSTSEQFGSRIFVDAARIFALSSGVRAVNTSARLHEAGPAIGMHGDDIVAVDAAFSHVLRLRLRQQVAAGPAAETGNGVALANLNEVDMAILRVALRQARRLQQRLKLNYGL</sequence>
<evidence type="ECO:0000259" key="1">
    <source>
        <dbReference type="Pfam" id="PF10335"/>
    </source>
</evidence>
<protein>
    <recommendedName>
        <fullName evidence="1">DUF294 domain-containing protein</fullName>
    </recommendedName>
</protein>